<reference evidence="6" key="2">
    <citation type="submission" date="2025-08" db="UniProtKB">
        <authorList>
            <consortium name="Ensembl"/>
        </authorList>
    </citation>
    <scope>IDENTIFICATION</scope>
</reference>
<evidence type="ECO:0000256" key="2">
    <source>
        <dbReference type="ARBA" id="ARBA00022771"/>
    </source>
</evidence>
<dbReference type="PROSITE" id="PS00518">
    <property type="entry name" value="ZF_RING_1"/>
    <property type="match status" value="1"/>
</dbReference>
<dbReference type="Pfam" id="PF15227">
    <property type="entry name" value="zf-C3HC4_4"/>
    <property type="match status" value="1"/>
</dbReference>
<proteinExistence type="predicted"/>
<dbReference type="InterPro" id="IPR051051">
    <property type="entry name" value="E3_ubiq-ligase_TRIM/RNF"/>
</dbReference>
<accession>A0A671VLW3</accession>
<evidence type="ECO:0000259" key="5">
    <source>
        <dbReference type="PROSITE" id="PS50089"/>
    </source>
</evidence>
<dbReference type="SUPFAM" id="SSF57850">
    <property type="entry name" value="RING/U-box"/>
    <property type="match status" value="1"/>
</dbReference>
<reference evidence="6" key="3">
    <citation type="submission" date="2025-09" db="UniProtKB">
        <authorList>
            <consortium name="Ensembl"/>
        </authorList>
    </citation>
    <scope>IDENTIFICATION</scope>
</reference>
<protein>
    <recommendedName>
        <fullName evidence="5">RING-type domain-containing protein</fullName>
    </recommendedName>
</protein>
<keyword evidence="7" id="KW-1185">Reference proteome</keyword>
<dbReference type="InterPro" id="IPR013083">
    <property type="entry name" value="Znf_RING/FYVE/PHD"/>
</dbReference>
<reference evidence="6" key="1">
    <citation type="submission" date="2021-04" db="EMBL/GenBank/DDBJ databases">
        <authorList>
            <consortium name="Wellcome Sanger Institute Data Sharing"/>
        </authorList>
    </citation>
    <scope>NUCLEOTIDE SEQUENCE [LARGE SCALE GENOMIC DNA]</scope>
</reference>
<dbReference type="InParanoid" id="A0A671VLW3"/>
<name>A0A671VLW3_SPAAU</name>
<dbReference type="AlphaFoldDB" id="A0A671VLW3"/>
<dbReference type="PANTHER" id="PTHR25465">
    <property type="entry name" value="B-BOX DOMAIN CONTAINING"/>
    <property type="match status" value="1"/>
</dbReference>
<dbReference type="SMART" id="SM00184">
    <property type="entry name" value="RING"/>
    <property type="match status" value="1"/>
</dbReference>
<dbReference type="Gene3D" id="3.30.40.10">
    <property type="entry name" value="Zinc/RING finger domain, C3HC4 (zinc finger)"/>
    <property type="match status" value="1"/>
</dbReference>
<dbReference type="PROSITE" id="PS50089">
    <property type="entry name" value="ZF_RING_2"/>
    <property type="match status" value="1"/>
</dbReference>
<feature type="domain" description="RING-type" evidence="5">
    <location>
        <begin position="15"/>
        <end position="56"/>
    </location>
</feature>
<dbReference type="GO" id="GO:0008270">
    <property type="term" value="F:zinc ion binding"/>
    <property type="evidence" value="ECO:0007669"/>
    <property type="project" value="UniProtKB-KW"/>
</dbReference>
<keyword evidence="2 4" id="KW-0863">Zinc-finger</keyword>
<dbReference type="GeneTree" id="ENSGT01150000286931"/>
<dbReference type="InterPro" id="IPR001841">
    <property type="entry name" value="Znf_RING"/>
</dbReference>
<sequence>MEQKAVQLDRETFSCPICLDLLKDPVTTPCGHSYCKNCIKDHWDTEDEKRICYLCSVEEHKGHDTVSAATPNESPDSWQEHIVNGPFQNCGYISSVEEN</sequence>
<organism evidence="6 7">
    <name type="scientific">Sparus aurata</name>
    <name type="common">Gilthead sea bream</name>
    <dbReference type="NCBI Taxonomy" id="8175"/>
    <lineage>
        <taxon>Eukaryota</taxon>
        <taxon>Metazoa</taxon>
        <taxon>Chordata</taxon>
        <taxon>Craniata</taxon>
        <taxon>Vertebrata</taxon>
        <taxon>Euteleostomi</taxon>
        <taxon>Actinopterygii</taxon>
        <taxon>Neopterygii</taxon>
        <taxon>Teleostei</taxon>
        <taxon>Neoteleostei</taxon>
        <taxon>Acanthomorphata</taxon>
        <taxon>Eupercaria</taxon>
        <taxon>Spariformes</taxon>
        <taxon>Sparidae</taxon>
        <taxon>Sparus</taxon>
    </lineage>
</organism>
<dbReference type="PANTHER" id="PTHR25465:SF5">
    <property type="entry name" value="E3 UBIQUITIN_ISG15 LIGASE TRIM25-RELATED"/>
    <property type="match status" value="1"/>
</dbReference>
<dbReference type="InterPro" id="IPR017907">
    <property type="entry name" value="Znf_RING_CS"/>
</dbReference>
<keyword evidence="3" id="KW-0862">Zinc</keyword>
<dbReference type="Ensembl" id="ENSSAUT00010027067.1">
    <property type="protein sequence ID" value="ENSSAUP00010025616.1"/>
    <property type="gene ID" value="ENSSAUG00010011175.1"/>
</dbReference>
<evidence type="ECO:0000256" key="3">
    <source>
        <dbReference type="ARBA" id="ARBA00022833"/>
    </source>
</evidence>
<dbReference type="Proteomes" id="UP000472265">
    <property type="component" value="Chromosome 12"/>
</dbReference>
<evidence type="ECO:0000313" key="6">
    <source>
        <dbReference type="Ensembl" id="ENSSAUP00010025616.1"/>
    </source>
</evidence>
<keyword evidence="1" id="KW-0479">Metal-binding</keyword>
<evidence type="ECO:0000256" key="1">
    <source>
        <dbReference type="ARBA" id="ARBA00022723"/>
    </source>
</evidence>
<evidence type="ECO:0000256" key="4">
    <source>
        <dbReference type="PROSITE-ProRule" id="PRU00175"/>
    </source>
</evidence>
<evidence type="ECO:0000313" key="7">
    <source>
        <dbReference type="Proteomes" id="UP000472265"/>
    </source>
</evidence>